<accession>X1CTT7</accession>
<protein>
    <recommendedName>
        <fullName evidence="2">FAD/NAD(P)-binding domain-containing protein</fullName>
    </recommendedName>
</protein>
<dbReference type="Gene3D" id="3.50.50.60">
    <property type="entry name" value="FAD/NAD(P)-binding domain"/>
    <property type="match status" value="1"/>
</dbReference>
<organism evidence="1">
    <name type="scientific">marine sediment metagenome</name>
    <dbReference type="NCBI Taxonomy" id="412755"/>
    <lineage>
        <taxon>unclassified sequences</taxon>
        <taxon>metagenomes</taxon>
        <taxon>ecological metagenomes</taxon>
    </lineage>
</organism>
<dbReference type="Pfam" id="PF13450">
    <property type="entry name" value="NAD_binding_8"/>
    <property type="match status" value="1"/>
</dbReference>
<sequence length="300" mass="32835">IVPRNDEKATIQYEINNKKHQQEVELAILITGQKPPTIMNDLSKICAVKSDQNGFCNIRPFSSTETDIDGIFAVGEFSGPKGNPETVWEGCAVLTEMLKYLGEPNFKPDPPPKLRNLSGEKPRVGVFICSCFGKFNEKMDINSLEEKVKNLPDVTHAEIINACCTPPTMKETSEKIKNSGVNRVVLAACTPLQKLLKYQKTVMMAGLNPLLSEYVRLREDVINVHKNKDKMLIKALALIKSGVERAKRGTAAPTPSESFYPSVLIIGGGLSGLSVAADIAENGFSTTLVERSSKIGGRNE</sequence>
<name>X1CTT7_9ZZZZ</name>
<dbReference type="SUPFAM" id="SSF51971">
    <property type="entry name" value="Nucleotide-binding domain"/>
    <property type="match status" value="1"/>
</dbReference>
<dbReference type="EMBL" id="BART01016909">
    <property type="protein sequence ID" value="GAG87636.1"/>
    <property type="molecule type" value="Genomic_DNA"/>
</dbReference>
<evidence type="ECO:0000313" key="1">
    <source>
        <dbReference type="EMBL" id="GAG87636.1"/>
    </source>
</evidence>
<feature type="non-terminal residue" evidence="1">
    <location>
        <position position="300"/>
    </location>
</feature>
<feature type="non-terminal residue" evidence="1">
    <location>
        <position position="1"/>
    </location>
</feature>
<reference evidence="1" key="1">
    <citation type="journal article" date="2014" name="Front. Microbiol.">
        <title>High frequency of phylogenetically diverse reductive dehalogenase-homologous genes in deep subseafloor sedimentary metagenomes.</title>
        <authorList>
            <person name="Kawai M."/>
            <person name="Futagami T."/>
            <person name="Toyoda A."/>
            <person name="Takaki Y."/>
            <person name="Nishi S."/>
            <person name="Hori S."/>
            <person name="Arai W."/>
            <person name="Tsubouchi T."/>
            <person name="Morono Y."/>
            <person name="Uchiyama I."/>
            <person name="Ito T."/>
            <person name="Fujiyama A."/>
            <person name="Inagaki F."/>
            <person name="Takami H."/>
        </authorList>
    </citation>
    <scope>NUCLEOTIDE SEQUENCE</scope>
    <source>
        <strain evidence="1">Expedition CK06-06</strain>
    </source>
</reference>
<proteinExistence type="predicted"/>
<gene>
    <name evidence="1" type="ORF">S01H4_32363</name>
</gene>
<dbReference type="AlphaFoldDB" id="X1CTT7"/>
<comment type="caution">
    <text evidence="1">The sequence shown here is derived from an EMBL/GenBank/DDBJ whole genome shotgun (WGS) entry which is preliminary data.</text>
</comment>
<dbReference type="InterPro" id="IPR036188">
    <property type="entry name" value="FAD/NAD-bd_sf"/>
</dbReference>
<evidence type="ECO:0008006" key="2">
    <source>
        <dbReference type="Google" id="ProtNLM"/>
    </source>
</evidence>